<evidence type="ECO:0000313" key="2">
    <source>
        <dbReference type="Proteomes" id="UP000216605"/>
    </source>
</evidence>
<name>A0A255Z953_9FLAO</name>
<dbReference type="EMBL" id="NOXV01000237">
    <property type="protein sequence ID" value="OYQ38093.1"/>
    <property type="molecule type" value="Genomic_DNA"/>
</dbReference>
<gene>
    <name evidence="1" type="ORF">CHU92_06660</name>
</gene>
<dbReference type="Proteomes" id="UP000216605">
    <property type="component" value="Unassembled WGS sequence"/>
</dbReference>
<accession>A0A255Z953</accession>
<protein>
    <recommendedName>
        <fullName evidence="3">CAAX protease</fullName>
    </recommendedName>
</protein>
<comment type="caution">
    <text evidence="1">The sequence shown here is derived from an EMBL/GenBank/DDBJ whole genome shotgun (WGS) entry which is preliminary data.</text>
</comment>
<organism evidence="1 2">
    <name type="scientific">Flavobacterium cyanobacteriorum</name>
    <dbReference type="NCBI Taxonomy" id="2022802"/>
    <lineage>
        <taxon>Bacteria</taxon>
        <taxon>Pseudomonadati</taxon>
        <taxon>Bacteroidota</taxon>
        <taxon>Flavobacteriia</taxon>
        <taxon>Flavobacteriales</taxon>
        <taxon>Flavobacteriaceae</taxon>
        <taxon>Flavobacterium</taxon>
    </lineage>
</organism>
<proteinExistence type="predicted"/>
<dbReference type="AlphaFoldDB" id="A0A255Z953"/>
<keyword evidence="2" id="KW-1185">Reference proteome</keyword>
<evidence type="ECO:0000313" key="1">
    <source>
        <dbReference type="EMBL" id="OYQ38093.1"/>
    </source>
</evidence>
<reference evidence="1 2" key="1">
    <citation type="submission" date="2017-07" db="EMBL/GenBank/DDBJ databases">
        <title>Flavobacterium cyanobacteriorum sp. nov., isolated from cyanobacterial aggregates in a eutrophic lake.</title>
        <authorList>
            <person name="Cai H."/>
        </authorList>
    </citation>
    <scope>NUCLEOTIDE SEQUENCE [LARGE SCALE GENOMIC DNA]</scope>
    <source>
        <strain evidence="1 2">TH021</strain>
    </source>
</reference>
<sequence>MITFLRKRLYQALQYKDNNNFNIYLLDYKKLQYFVSEPRLNRFLIACENSEIKAKELYKINLEVSKSFYPILNLFEIFIRNSFNYCVSDYFDNYDWIISEKDGFMSSPTLKPSKFFMKRCVIMAETSLSRKKVKLTSGKIIAEQSFGFWTSLFDVHHYKLIGGSVMHSFTNKPSHVNRSIISQRLNRIREFRNRIYHNEPICFNGNLIDFASAIDIKAEIYNVLEWMDSDLKIYVDEYNGIEPIINSLEKVTQ</sequence>
<evidence type="ECO:0008006" key="3">
    <source>
        <dbReference type="Google" id="ProtNLM"/>
    </source>
</evidence>